<gene>
    <name evidence="1" type="ORF">RDB_LOCUS141116</name>
</gene>
<evidence type="ECO:0000313" key="2">
    <source>
        <dbReference type="Proteomes" id="UP000663846"/>
    </source>
</evidence>
<name>A0A8H3GFX0_9AGAM</name>
<accession>A0A8H3GFX0</accession>
<organism evidence="1 2">
    <name type="scientific">Rhizoctonia solani</name>
    <dbReference type="NCBI Taxonomy" id="456999"/>
    <lineage>
        <taxon>Eukaryota</taxon>
        <taxon>Fungi</taxon>
        <taxon>Dikarya</taxon>
        <taxon>Basidiomycota</taxon>
        <taxon>Agaricomycotina</taxon>
        <taxon>Agaricomycetes</taxon>
        <taxon>Cantharellales</taxon>
        <taxon>Ceratobasidiaceae</taxon>
        <taxon>Rhizoctonia</taxon>
    </lineage>
</organism>
<protein>
    <submittedName>
        <fullName evidence="1">Uncharacterized protein</fullName>
    </submittedName>
</protein>
<evidence type="ECO:0000313" key="1">
    <source>
        <dbReference type="EMBL" id="CAE6448027.1"/>
    </source>
</evidence>
<dbReference type="EMBL" id="CAJMWS010000498">
    <property type="protein sequence ID" value="CAE6448027.1"/>
    <property type="molecule type" value="Genomic_DNA"/>
</dbReference>
<dbReference type="AlphaFoldDB" id="A0A8H3GFX0"/>
<reference evidence="1" key="1">
    <citation type="submission" date="2021-01" db="EMBL/GenBank/DDBJ databases">
        <authorList>
            <person name="Kaushik A."/>
        </authorList>
    </citation>
    <scope>NUCLEOTIDE SEQUENCE</scope>
    <source>
        <strain evidence="1">AG1-1C</strain>
    </source>
</reference>
<comment type="caution">
    <text evidence="1">The sequence shown here is derived from an EMBL/GenBank/DDBJ whole genome shotgun (WGS) entry which is preliminary data.</text>
</comment>
<sequence>MHPHRNQPASVIWDSCLSSHLPVQHVKGFNTGIDVQTWTTANTLAYPTSYIPRLQSSHVGAQPHWAPSDPLVSTCGQQSLCNIPALNPTTAGAGRHYDQGNFPELGRDYGVSVSTEPYGFGASTASIDAVSRNYKPHVLDMHQPPIEANTTARIPTYPDSSFATNEVPEEASQTQAMSDASLMAATTSEVRYREVYASLDHAEACNSGKIRVRRPSGVRWNETMHCAYVSPITGCRCGIRLNQGPDSERHLRTVHLRQEVWTFSAP</sequence>
<dbReference type="Proteomes" id="UP000663846">
    <property type="component" value="Unassembled WGS sequence"/>
</dbReference>
<proteinExistence type="predicted"/>